<dbReference type="EMBL" id="FOTC01000008">
    <property type="protein sequence ID" value="SFL54601.1"/>
    <property type="molecule type" value="Genomic_DNA"/>
</dbReference>
<dbReference type="PROSITE" id="PS50112">
    <property type="entry name" value="PAS"/>
    <property type="match status" value="3"/>
</dbReference>
<dbReference type="InterPro" id="IPR000700">
    <property type="entry name" value="PAS-assoc_C"/>
</dbReference>
<dbReference type="InterPro" id="IPR013767">
    <property type="entry name" value="PAS_fold"/>
</dbReference>
<reference evidence="6" key="1">
    <citation type="submission" date="2016-10" db="EMBL/GenBank/DDBJ databases">
        <authorList>
            <person name="Varghese N."/>
            <person name="Submissions S."/>
        </authorList>
    </citation>
    <scope>NUCLEOTIDE SEQUENCE [LARGE SCALE GENOMIC DNA]</scope>
    <source>
        <strain evidence="6">CGMCC 1.7738</strain>
    </source>
</reference>
<dbReference type="Pfam" id="PF01590">
    <property type="entry name" value="GAF"/>
    <property type="match status" value="1"/>
</dbReference>
<keyword evidence="2" id="KW-0804">Transcription</keyword>
<dbReference type="NCBIfam" id="TIGR00229">
    <property type="entry name" value="sensory_box"/>
    <property type="match status" value="2"/>
</dbReference>
<dbReference type="InterPro" id="IPR031803">
    <property type="entry name" value="BAT_GAF/HTH-assoc"/>
</dbReference>
<dbReference type="InterPro" id="IPR013656">
    <property type="entry name" value="PAS_4"/>
</dbReference>
<dbReference type="STRING" id="553466.SAMN04487950_4157"/>
<dbReference type="SMART" id="SM00091">
    <property type="entry name" value="PAS"/>
    <property type="match status" value="4"/>
</dbReference>
<dbReference type="Pfam" id="PF15915">
    <property type="entry name" value="BAT"/>
    <property type="match status" value="1"/>
</dbReference>
<dbReference type="GO" id="GO:0006355">
    <property type="term" value="P:regulation of DNA-templated transcription"/>
    <property type="evidence" value="ECO:0007669"/>
    <property type="project" value="InterPro"/>
</dbReference>
<dbReference type="InterPro" id="IPR035965">
    <property type="entry name" value="PAS-like_dom_sf"/>
</dbReference>
<dbReference type="PANTHER" id="PTHR44757">
    <property type="entry name" value="DIGUANYLATE CYCLASE DGCP"/>
    <property type="match status" value="1"/>
</dbReference>
<evidence type="ECO:0000313" key="5">
    <source>
        <dbReference type="EMBL" id="SFL54601.1"/>
    </source>
</evidence>
<dbReference type="Pfam" id="PF04967">
    <property type="entry name" value="HTH_10"/>
    <property type="match status" value="1"/>
</dbReference>
<dbReference type="SMART" id="SM00086">
    <property type="entry name" value="PAC"/>
    <property type="match status" value="2"/>
</dbReference>
<dbReference type="InterPro" id="IPR007050">
    <property type="entry name" value="HTH_bacterioopsin"/>
</dbReference>
<name>A0A1I4ILB3_9EURY</name>
<feature type="domain" description="PAC" evidence="4">
    <location>
        <begin position="599"/>
        <end position="650"/>
    </location>
</feature>
<dbReference type="Pfam" id="PF13185">
    <property type="entry name" value="GAF_2"/>
    <property type="match status" value="2"/>
</dbReference>
<evidence type="ECO:0000256" key="1">
    <source>
        <dbReference type="ARBA" id="ARBA00023015"/>
    </source>
</evidence>
<dbReference type="InterPro" id="IPR000014">
    <property type="entry name" value="PAS"/>
</dbReference>
<dbReference type="Proteomes" id="UP000199607">
    <property type="component" value="Unassembled WGS sequence"/>
</dbReference>
<dbReference type="InterPro" id="IPR052155">
    <property type="entry name" value="Biofilm_reg_signaling"/>
</dbReference>
<dbReference type="InterPro" id="IPR013324">
    <property type="entry name" value="RNA_pol_sigma_r3/r4-like"/>
</dbReference>
<dbReference type="InterPro" id="IPR029016">
    <property type="entry name" value="GAF-like_dom_sf"/>
</dbReference>
<feature type="domain" description="PAS" evidence="3">
    <location>
        <begin position="135"/>
        <end position="197"/>
    </location>
</feature>
<dbReference type="CDD" id="cd00130">
    <property type="entry name" value="PAS"/>
    <property type="match status" value="3"/>
</dbReference>
<feature type="domain" description="PAS" evidence="3">
    <location>
        <begin position="528"/>
        <end position="584"/>
    </location>
</feature>
<feature type="domain" description="PAC" evidence="4">
    <location>
        <begin position="196"/>
        <end position="252"/>
    </location>
</feature>
<organism evidence="5 6">
    <name type="scientific">Halogranum rubrum</name>
    <dbReference type="NCBI Taxonomy" id="553466"/>
    <lineage>
        <taxon>Archaea</taxon>
        <taxon>Methanobacteriati</taxon>
        <taxon>Methanobacteriota</taxon>
        <taxon>Stenosarchaea group</taxon>
        <taxon>Halobacteria</taxon>
        <taxon>Halobacteriales</taxon>
        <taxon>Haloferacaceae</taxon>
    </lineage>
</organism>
<dbReference type="SUPFAM" id="SSF55785">
    <property type="entry name" value="PYP-like sensor domain (PAS domain)"/>
    <property type="match status" value="4"/>
</dbReference>
<dbReference type="InterPro" id="IPR003018">
    <property type="entry name" value="GAF"/>
</dbReference>
<evidence type="ECO:0000259" key="4">
    <source>
        <dbReference type="PROSITE" id="PS50113"/>
    </source>
</evidence>
<dbReference type="RefSeq" id="WP_177197721.1">
    <property type="nucleotide sequence ID" value="NZ_FOTC01000008.1"/>
</dbReference>
<dbReference type="Pfam" id="PF00989">
    <property type="entry name" value="PAS"/>
    <property type="match status" value="2"/>
</dbReference>
<gene>
    <name evidence="5" type="ORF">SAMN04487950_4157</name>
</gene>
<dbReference type="Gene3D" id="3.30.450.20">
    <property type="entry name" value="PAS domain"/>
    <property type="match status" value="4"/>
</dbReference>
<evidence type="ECO:0000313" key="6">
    <source>
        <dbReference type="Proteomes" id="UP000199607"/>
    </source>
</evidence>
<keyword evidence="6" id="KW-1185">Reference proteome</keyword>
<dbReference type="PROSITE" id="PS50113">
    <property type="entry name" value="PAC"/>
    <property type="match status" value="2"/>
</dbReference>
<proteinExistence type="predicted"/>
<protein>
    <submittedName>
        <fullName evidence="5">PAS domain S-box-containing protein</fullName>
    </submittedName>
</protein>
<feature type="domain" description="PAS" evidence="3">
    <location>
        <begin position="644"/>
        <end position="714"/>
    </location>
</feature>
<dbReference type="Pfam" id="PF08448">
    <property type="entry name" value="PAS_4"/>
    <property type="match status" value="2"/>
</dbReference>
<accession>A0A1I4ILB3</accession>
<keyword evidence="1" id="KW-0805">Transcription regulation</keyword>
<dbReference type="SMART" id="SM00065">
    <property type="entry name" value="GAF"/>
    <property type="match status" value="3"/>
</dbReference>
<dbReference type="SUPFAM" id="SSF55781">
    <property type="entry name" value="GAF domain-like"/>
    <property type="match status" value="3"/>
</dbReference>
<evidence type="ECO:0000259" key="3">
    <source>
        <dbReference type="PROSITE" id="PS50112"/>
    </source>
</evidence>
<dbReference type="InterPro" id="IPR001610">
    <property type="entry name" value="PAC"/>
</dbReference>
<dbReference type="SUPFAM" id="SSF88659">
    <property type="entry name" value="Sigma3 and sigma4 domains of RNA polymerase sigma factors"/>
    <property type="match status" value="1"/>
</dbReference>
<sequence length="1317" mass="145504">MSLSTSVLYVAADRSTATVDVLAAEYPALSVEVATSLEATRDRLDDGDFDCVVVDDTLAGPSDAEALATLTDHPTIFYTRDDSAETVRTVQRAGVDVVFRSETGGPHRLAARLSSLVACHETSDDETPHLSSESILEAVNDGVYVLDGDGVFVAVNASYEKLTGFDREELLGAHASTVTGETINAEAERLQASLEQGDEVSMYRTDLPRADGTTVPIEAHLSLFPLGNGEHGRIGVVRDVSEREQLKSELDQFTDRVTDLLISLDTDWRYTYIDGEAERFLDGSVEDHLGDVLWERYEDLVSTVTEERYREAMETQKPVSFETQSSLGDEWFRVNAYPSETGLSIYFQDISDRKLREQELNTRIRQQTVTAELSTRALEDVDLDALFQEAVERVAATLDADYCKVLDLLPDGEALSLRAGVGWRDGLVGDATVATDHGSQAGYTLLSTEPVVVDDLQTESRFSGPELLTSHDVTSGISTIIGPLSNPWGVLGVHTTARRTFSDSDVTFFQNVANILATAIDRTHRQHELRRYESMFQTVKDGVYALDADGNFLAVNDAYADITGFSRDELVGAHGSIVSERVHEMANQQQASLGDDGVATVRSTLETADGRRVPIEVRFAPFELEDGSAGRVGVVRDISERERLRTELDEVLERVTDAFFGLDTDWNITFINERAKELLARTGDELAGTSIWQQFPDAVGTTFETEYERAMETQQSVSFEEYFPPLGAWFRVHAYPSETGLSVYFRDITERKVREERLASLNRAMQTLLDTTTQEEVVDIGVETASETLGVSVPVLLLYDESSGHLVSAEQTADEAASVDEILVVGDDSIAWQVFVENEPRAYDSLSAELGHETAVESVVLVPMGRHGVLLVADPEPDAFSESDLSLVDIVSASIQSALDRADREETLRERSDTLETQNESLDRLRRINGVIRQITGTLTQASTREEIETAVCNRLASADPYRFAWIGTRDAVNGDLRPRVSAGGDQGFLSLVSEAPPEGGEDTRPAHLAATTLEPQVQNTLHGDPPFEPWREAALKRGFRSSIAVPIVHRETLYGVLCLYASEPNVFNRMEQTVLAELGEIIGHALNALERKRALVSEQSVELDFAVDGPLDQPLRFIADLDATFEYQSLVQRSDGFLHLFFVVRGVEPEAVLDAGETAVDVDDITLIADRDDELLFECTVADTTLFASLLDRGAIPQAVSLEGPTGNLVIRVPQNVEPRSMVELLERNFTEATLTARREHDDPVWTKQEFQSAFEDNLTDRQEEVLRTAYFAGFFEWPRESSGEDVADILGVSQPTVHRHVRAGERKLFSLLFDS</sequence>
<evidence type="ECO:0000256" key="2">
    <source>
        <dbReference type="ARBA" id="ARBA00023163"/>
    </source>
</evidence>
<dbReference type="Gene3D" id="3.30.450.40">
    <property type="match status" value="3"/>
</dbReference>
<dbReference type="PANTHER" id="PTHR44757:SF2">
    <property type="entry name" value="BIOFILM ARCHITECTURE MAINTENANCE PROTEIN MBAA"/>
    <property type="match status" value="1"/>
</dbReference>